<proteinExistence type="predicted"/>
<keyword evidence="2" id="KW-1185">Reference proteome</keyword>
<dbReference type="EMBL" id="FOXF01000045">
    <property type="protein sequence ID" value="SFP62822.1"/>
    <property type="molecule type" value="Genomic_DNA"/>
</dbReference>
<protein>
    <submittedName>
        <fullName evidence="1">Uncharacterized protein</fullName>
    </submittedName>
</protein>
<gene>
    <name evidence="1" type="ORF">SAMN02910344_01910</name>
</gene>
<organism evidence="1 2">
    <name type="scientific">Ruminobacter amylophilus</name>
    <dbReference type="NCBI Taxonomy" id="867"/>
    <lineage>
        <taxon>Bacteria</taxon>
        <taxon>Pseudomonadati</taxon>
        <taxon>Pseudomonadota</taxon>
        <taxon>Gammaproteobacteria</taxon>
        <taxon>Aeromonadales</taxon>
        <taxon>Succinivibrionaceae</taxon>
        <taxon>Ruminobacter</taxon>
    </lineage>
</organism>
<evidence type="ECO:0000313" key="1">
    <source>
        <dbReference type="EMBL" id="SFP62822.1"/>
    </source>
</evidence>
<reference evidence="1 2" key="1">
    <citation type="submission" date="2016-10" db="EMBL/GenBank/DDBJ databases">
        <authorList>
            <person name="Varghese N."/>
            <person name="Submissions S."/>
        </authorList>
    </citation>
    <scope>NUCLEOTIDE SEQUENCE [LARGE SCALE GENOMIC DNA]</scope>
    <source>
        <strain evidence="1 2">DSM 1361</strain>
    </source>
</reference>
<evidence type="ECO:0000313" key="2">
    <source>
        <dbReference type="Proteomes" id="UP000243745"/>
    </source>
</evidence>
<name>A0A662ZJ66_9GAMM</name>
<dbReference type="RefSeq" id="WP_143066506.1">
    <property type="nucleotide sequence ID" value="NZ_FOXF01000045.1"/>
</dbReference>
<dbReference type="AlphaFoldDB" id="A0A662ZJ66"/>
<sequence>MAGLACYCGADMTDTEGPSPHLLNVFLRSETDKALSYNPNICLWDLYTGWDELAECDNSFQNRSEPVEYWYCTECRRIYEVQAVSCGKILRCFKYVSTPAEEYNLDGFEELFVLMDKEMDDIICKDRYYLLKDYIEKPSEIKIFISPDQKTIFVINVATDKLICKYILEES</sequence>
<dbReference type="OrthoDB" id="981992at2"/>
<accession>A0A662ZJ66</accession>
<dbReference type="Proteomes" id="UP000243745">
    <property type="component" value="Unassembled WGS sequence"/>
</dbReference>